<feature type="domain" description="Ketoreductase" evidence="4">
    <location>
        <begin position="8"/>
        <end position="191"/>
    </location>
</feature>
<comment type="caution">
    <text evidence="5">The sequence shown here is derived from an EMBL/GenBank/DDBJ whole genome shotgun (WGS) entry which is preliminary data.</text>
</comment>
<dbReference type="Pfam" id="PF00106">
    <property type="entry name" value="adh_short"/>
    <property type="match status" value="1"/>
</dbReference>
<organism evidence="5 6">
    <name type="scientific">Acidisoma cellulosilyticum</name>
    <dbReference type="NCBI Taxonomy" id="2802395"/>
    <lineage>
        <taxon>Bacteria</taxon>
        <taxon>Pseudomonadati</taxon>
        <taxon>Pseudomonadota</taxon>
        <taxon>Alphaproteobacteria</taxon>
        <taxon>Acetobacterales</taxon>
        <taxon>Acidocellaceae</taxon>
        <taxon>Acidisoma</taxon>
    </lineage>
</organism>
<gene>
    <name evidence="5" type="ORF">ACELLULO517_21280</name>
</gene>
<dbReference type="PROSITE" id="PS00061">
    <property type="entry name" value="ADH_SHORT"/>
    <property type="match status" value="1"/>
</dbReference>
<dbReference type="RefSeq" id="WP_227309447.1">
    <property type="nucleotide sequence ID" value="NZ_JAESVA010000009.1"/>
</dbReference>
<dbReference type="EMBL" id="JAESVA010000009">
    <property type="protein sequence ID" value="MCB8882792.1"/>
    <property type="molecule type" value="Genomic_DNA"/>
</dbReference>
<evidence type="ECO:0000256" key="1">
    <source>
        <dbReference type="ARBA" id="ARBA00006484"/>
    </source>
</evidence>
<protein>
    <submittedName>
        <fullName evidence="5">SDR family oxidoreductase</fullName>
    </submittedName>
</protein>
<dbReference type="FunFam" id="3.40.50.720:FF:000047">
    <property type="entry name" value="NADP-dependent L-serine/L-allo-threonine dehydrogenase"/>
    <property type="match status" value="1"/>
</dbReference>
<evidence type="ECO:0000256" key="2">
    <source>
        <dbReference type="ARBA" id="ARBA00023002"/>
    </source>
</evidence>
<keyword evidence="6" id="KW-1185">Reference proteome</keyword>
<evidence type="ECO:0000256" key="3">
    <source>
        <dbReference type="RuleBase" id="RU000363"/>
    </source>
</evidence>
<reference evidence="5 6" key="1">
    <citation type="journal article" date="2021" name="Microorganisms">
        <title>Acidisoma silvae sp. nov. and Acidisomacellulosilytica sp. nov., Two Acidophilic Bacteria Isolated from Decaying Wood, Hydrolyzing Cellulose and Producing Poly-3-hydroxybutyrate.</title>
        <authorList>
            <person name="Mieszkin S."/>
            <person name="Pouder E."/>
            <person name="Uroz S."/>
            <person name="Simon-Colin C."/>
            <person name="Alain K."/>
        </authorList>
    </citation>
    <scope>NUCLEOTIDE SEQUENCE [LARGE SCALE GENOMIC DNA]</scope>
    <source>
        <strain evidence="5 6">HW T5.17</strain>
    </source>
</reference>
<evidence type="ECO:0000313" key="5">
    <source>
        <dbReference type="EMBL" id="MCB8882792.1"/>
    </source>
</evidence>
<dbReference type="PRINTS" id="PR00080">
    <property type="entry name" value="SDRFAMILY"/>
</dbReference>
<dbReference type="PANTHER" id="PTHR43115:SF4">
    <property type="entry name" value="DEHYDROGENASE_REDUCTASE SDR FAMILY MEMBER 11"/>
    <property type="match status" value="1"/>
</dbReference>
<dbReference type="InterPro" id="IPR002347">
    <property type="entry name" value="SDR_fam"/>
</dbReference>
<evidence type="ECO:0000259" key="4">
    <source>
        <dbReference type="SMART" id="SM00822"/>
    </source>
</evidence>
<dbReference type="Proteomes" id="UP000721844">
    <property type="component" value="Unassembled WGS sequence"/>
</dbReference>
<comment type="similarity">
    <text evidence="1 3">Belongs to the short-chain dehydrogenases/reductases (SDR) family.</text>
</comment>
<evidence type="ECO:0000313" key="6">
    <source>
        <dbReference type="Proteomes" id="UP000721844"/>
    </source>
</evidence>
<dbReference type="SMART" id="SM00822">
    <property type="entry name" value="PKS_KR"/>
    <property type="match status" value="1"/>
</dbReference>
<sequence length="248" mass="25710">MTRSIGDKVVAITGASSGIGEATARRLAQSGAKVVLGARRTDRLDRIVSEIKAAGGDAVACTLDVTQRSSVYAFVEAAVATFGRLDVFINNAGVMLVSPLGEFKVDEWDQMFDVNVKGVLNGIAAALPVMQRQEDGHIINLSSVAGHKVAPGFTVYCGTKFAVGAISEGLRQEAGPGIRCTVISPGAVQTELSSHIAAGAAKDAVDAMYATAALSPDAIAQAVVYAVSQSADVDVNEILIRPTAQNFF</sequence>
<proteinExistence type="inferred from homology"/>
<name>A0A963Z6J9_9PROT</name>
<dbReference type="AlphaFoldDB" id="A0A963Z6J9"/>
<dbReference type="InterPro" id="IPR057326">
    <property type="entry name" value="KR_dom"/>
</dbReference>
<dbReference type="GO" id="GO:0016616">
    <property type="term" value="F:oxidoreductase activity, acting on the CH-OH group of donors, NAD or NADP as acceptor"/>
    <property type="evidence" value="ECO:0007669"/>
    <property type="project" value="UniProtKB-ARBA"/>
</dbReference>
<accession>A0A963Z6J9</accession>
<dbReference type="InterPro" id="IPR020904">
    <property type="entry name" value="Sc_DH/Rdtase_CS"/>
</dbReference>
<dbReference type="SUPFAM" id="SSF51735">
    <property type="entry name" value="NAD(P)-binding Rossmann-fold domains"/>
    <property type="match status" value="1"/>
</dbReference>
<keyword evidence="2" id="KW-0560">Oxidoreductase</keyword>
<dbReference type="PANTHER" id="PTHR43115">
    <property type="entry name" value="DEHYDROGENASE/REDUCTASE SDR FAMILY MEMBER 11"/>
    <property type="match status" value="1"/>
</dbReference>
<dbReference type="PRINTS" id="PR00081">
    <property type="entry name" value="GDHRDH"/>
</dbReference>
<dbReference type="Gene3D" id="3.40.50.720">
    <property type="entry name" value="NAD(P)-binding Rossmann-like Domain"/>
    <property type="match status" value="1"/>
</dbReference>
<dbReference type="InterPro" id="IPR036291">
    <property type="entry name" value="NAD(P)-bd_dom_sf"/>
</dbReference>